<evidence type="ECO:0000313" key="2">
    <source>
        <dbReference type="Proteomes" id="UP000813423"/>
    </source>
</evidence>
<dbReference type="Proteomes" id="UP000813423">
    <property type="component" value="Unassembled WGS sequence"/>
</dbReference>
<protein>
    <submittedName>
        <fullName evidence="1">Uncharacterized protein</fullName>
    </submittedName>
</protein>
<dbReference type="EMBL" id="JAIBSC010000115">
    <property type="protein sequence ID" value="KAH1896848.1"/>
    <property type="molecule type" value="Genomic_DNA"/>
</dbReference>
<comment type="caution">
    <text evidence="1">The sequence shown here is derived from an EMBL/GenBank/DDBJ whole genome shotgun (WGS) entry which is preliminary data.</text>
</comment>
<proteinExistence type="predicted"/>
<reference evidence="1" key="1">
    <citation type="submission" date="2021-08" db="EMBL/GenBank/DDBJ databases">
        <title>Global Aspergillus fumigatus from environmental and clinical sources.</title>
        <authorList>
            <person name="Barber A."/>
            <person name="Sae-Ong T."/>
        </authorList>
    </citation>
    <scope>NUCLEOTIDE SEQUENCE</scope>
    <source>
        <strain evidence="1">NRZ-2016-071</strain>
    </source>
</reference>
<name>A0A229WDD0_ASPFM</name>
<organism evidence="1 2">
    <name type="scientific">Aspergillus fumigatus</name>
    <name type="common">Neosartorya fumigata</name>
    <dbReference type="NCBI Taxonomy" id="746128"/>
    <lineage>
        <taxon>Eukaryota</taxon>
        <taxon>Fungi</taxon>
        <taxon>Dikarya</taxon>
        <taxon>Ascomycota</taxon>
        <taxon>Pezizomycotina</taxon>
        <taxon>Eurotiomycetes</taxon>
        <taxon>Eurotiomycetidae</taxon>
        <taxon>Eurotiales</taxon>
        <taxon>Aspergillaceae</taxon>
        <taxon>Aspergillus</taxon>
        <taxon>Aspergillus subgen. Fumigati</taxon>
    </lineage>
</organism>
<sequence length="114" mass="12517">MRQEKQDKSSIPYAWYWHGKPLRTGLAQGEKIRPVSISPTNNPIHADMDMATTQKTTTGSQSHRSRTQTPALLECNNQGLAVRKGNRVRSPAVPPRLSPVKAVHATLPAQSPAL</sequence>
<evidence type="ECO:0000313" key="1">
    <source>
        <dbReference type="EMBL" id="KAH1896848.1"/>
    </source>
</evidence>
<accession>A0A229WDD0</accession>
<gene>
    <name evidence="1" type="ORF">KXV57_001065</name>
</gene>
<dbReference type="AlphaFoldDB" id="A0A229WDD0"/>